<dbReference type="PANTHER" id="PTHR14942">
    <property type="entry name" value="U11/U12 SMALL NUCLEAR RIBONUCLEOPROTEIN 25 KDA PROTEIN"/>
    <property type="match status" value="1"/>
</dbReference>
<dbReference type="STRING" id="3469.A0A4Y7IRZ0"/>
<keyword evidence="3" id="KW-1185">Reference proteome</keyword>
<gene>
    <name evidence="2" type="ORF">C5167_018898</name>
</gene>
<dbReference type="OMA" id="NCQYRLF"/>
<dbReference type="Gramene" id="RZC50472">
    <property type="protein sequence ID" value="RZC50472"/>
    <property type="gene ID" value="C5167_018898"/>
</dbReference>
<dbReference type="Proteomes" id="UP000316621">
    <property type="component" value="Chromosome 2"/>
</dbReference>
<dbReference type="EMBL" id="CM010716">
    <property type="protein sequence ID" value="RZC50472.1"/>
    <property type="molecule type" value="Genomic_DNA"/>
</dbReference>
<dbReference type="OrthoDB" id="72819at2759"/>
<dbReference type="SUPFAM" id="SSF54236">
    <property type="entry name" value="Ubiquitin-like"/>
    <property type="match status" value="1"/>
</dbReference>
<evidence type="ECO:0000313" key="2">
    <source>
        <dbReference type="EMBL" id="RZC50472.1"/>
    </source>
</evidence>
<dbReference type="PANTHER" id="PTHR14942:SF9">
    <property type="entry name" value="OS02G0188500 PROTEIN"/>
    <property type="match status" value="1"/>
</dbReference>
<reference evidence="2 3" key="1">
    <citation type="journal article" date="2018" name="Science">
        <title>The opium poppy genome and morphinan production.</title>
        <authorList>
            <person name="Guo L."/>
            <person name="Winzer T."/>
            <person name="Yang X."/>
            <person name="Li Y."/>
            <person name="Ning Z."/>
            <person name="He Z."/>
            <person name="Teodor R."/>
            <person name="Lu Y."/>
            <person name="Bowser T.A."/>
            <person name="Graham I.A."/>
            <person name="Ye K."/>
        </authorList>
    </citation>
    <scope>NUCLEOTIDE SEQUENCE [LARGE SCALE GENOMIC DNA]</scope>
    <source>
        <strain evidence="3">cv. HN1</strain>
        <tissue evidence="2">Leaves</tissue>
    </source>
</reference>
<organism evidence="2 3">
    <name type="scientific">Papaver somniferum</name>
    <name type="common">Opium poppy</name>
    <dbReference type="NCBI Taxonomy" id="3469"/>
    <lineage>
        <taxon>Eukaryota</taxon>
        <taxon>Viridiplantae</taxon>
        <taxon>Streptophyta</taxon>
        <taxon>Embryophyta</taxon>
        <taxon>Tracheophyta</taxon>
        <taxon>Spermatophyta</taxon>
        <taxon>Magnoliopsida</taxon>
        <taxon>Ranunculales</taxon>
        <taxon>Papaveraceae</taxon>
        <taxon>Papaveroideae</taxon>
        <taxon>Papaver</taxon>
    </lineage>
</organism>
<feature type="domain" description="SNRNP25 ubiquitin-like" evidence="1">
    <location>
        <begin position="48"/>
        <end position="136"/>
    </location>
</feature>
<dbReference type="Gene3D" id="3.10.20.90">
    <property type="entry name" value="Phosphatidylinositol 3-kinase Catalytic Subunit, Chain A, domain 1"/>
    <property type="match status" value="1"/>
</dbReference>
<dbReference type="InterPro" id="IPR039690">
    <property type="entry name" value="SNRNP25"/>
</dbReference>
<dbReference type="InterPro" id="IPR040610">
    <property type="entry name" value="SNRNP25_ubiquitin"/>
</dbReference>
<proteinExistence type="predicted"/>
<name>A0A4Y7IRZ0_PAPSO</name>
<protein>
    <recommendedName>
        <fullName evidence="1">SNRNP25 ubiquitin-like domain-containing protein</fullName>
    </recommendedName>
</protein>
<accession>A0A4Y7IRZ0</accession>
<dbReference type="AlphaFoldDB" id="A0A4Y7IRZ0"/>
<dbReference type="Pfam" id="PF18036">
    <property type="entry name" value="Ubiquitin_4"/>
    <property type="match status" value="1"/>
</dbReference>
<dbReference type="CDD" id="cd17058">
    <property type="entry name" value="Ubl_SNRNP25"/>
    <property type="match status" value="1"/>
</dbReference>
<dbReference type="InterPro" id="IPR029071">
    <property type="entry name" value="Ubiquitin-like_domsf"/>
</dbReference>
<dbReference type="GO" id="GO:0000398">
    <property type="term" value="P:mRNA splicing, via spliceosome"/>
    <property type="evidence" value="ECO:0007669"/>
    <property type="project" value="InterPro"/>
</dbReference>
<evidence type="ECO:0000259" key="1">
    <source>
        <dbReference type="Pfam" id="PF18036"/>
    </source>
</evidence>
<sequence length="257" mass="29742">MRRSFDCGPRFSLIERRRTSVSLPFSPFINEHHTAITPYERLPSHVSIKLQIVKLDGSSFDVHIRRNATVGELKQAVEDVFTLSSSSMVNRGLISWSHVWGHFCLSFENQKLLNDKDSLESFLIRDGDQLHFLRHLSTNFNRIQKSKSLSASSKKNISRSTFLEPGICEEEKEDTGWVDVISDAAEANDKDDFTEDNIEKEMIKPPAEFKLSNIFKGWLWNSRSCFAGNSRSRHTGRYSRMSRKFLRMEPRIPRTRV</sequence>
<evidence type="ECO:0000313" key="3">
    <source>
        <dbReference type="Proteomes" id="UP000316621"/>
    </source>
</evidence>